<dbReference type="PANTHER" id="PTHR44376">
    <property type="entry name" value="TRANSCRIPTIONAL REGULATOR OF FILAMENTOUS GROWTH FLO8"/>
    <property type="match status" value="1"/>
</dbReference>
<evidence type="ECO:0000313" key="3">
    <source>
        <dbReference type="Proteomes" id="UP001151516"/>
    </source>
</evidence>
<protein>
    <submittedName>
        <fullName evidence="2">Transcriptional activator flo8</fullName>
    </submittedName>
</protein>
<dbReference type="InterPro" id="IPR006594">
    <property type="entry name" value="LisH"/>
</dbReference>
<feature type="region of interest" description="Disordered" evidence="1">
    <location>
        <begin position="737"/>
        <end position="804"/>
    </location>
</feature>
<evidence type="ECO:0000313" key="2">
    <source>
        <dbReference type="EMBL" id="KAJ2689790.1"/>
    </source>
</evidence>
<feature type="region of interest" description="Disordered" evidence="1">
    <location>
        <begin position="42"/>
        <end position="68"/>
    </location>
</feature>
<name>A0A9W8GMA3_9FUNG</name>
<keyword evidence="3" id="KW-1185">Reference proteome</keyword>
<feature type="compositionally biased region" description="Polar residues" evidence="1">
    <location>
        <begin position="370"/>
        <end position="393"/>
    </location>
</feature>
<dbReference type="EMBL" id="JANBTX010000020">
    <property type="protein sequence ID" value="KAJ2689790.1"/>
    <property type="molecule type" value="Genomic_DNA"/>
</dbReference>
<dbReference type="Proteomes" id="UP001151516">
    <property type="component" value="Unassembled WGS sequence"/>
</dbReference>
<dbReference type="OrthoDB" id="5600002at2759"/>
<feature type="compositionally biased region" description="Low complexity" evidence="1">
    <location>
        <begin position="751"/>
        <end position="771"/>
    </location>
</feature>
<organism evidence="2 3">
    <name type="scientific">Coemansia spiralis</name>
    <dbReference type="NCBI Taxonomy" id="417178"/>
    <lineage>
        <taxon>Eukaryota</taxon>
        <taxon>Fungi</taxon>
        <taxon>Fungi incertae sedis</taxon>
        <taxon>Zoopagomycota</taxon>
        <taxon>Kickxellomycotina</taxon>
        <taxon>Kickxellomycetes</taxon>
        <taxon>Kickxellales</taxon>
        <taxon>Kickxellaceae</taxon>
        <taxon>Coemansia</taxon>
    </lineage>
</organism>
<feature type="compositionally biased region" description="Low complexity" evidence="1">
    <location>
        <begin position="673"/>
        <end position="700"/>
    </location>
</feature>
<dbReference type="AlphaFoldDB" id="A0A9W8GMA3"/>
<dbReference type="SMART" id="SM00667">
    <property type="entry name" value="LisH"/>
    <property type="match status" value="1"/>
</dbReference>
<dbReference type="PANTHER" id="PTHR44376:SF5">
    <property type="entry name" value="TRANSCRIPTIONAL COREPRESSOR LEUNIG ISOFORM X1"/>
    <property type="match status" value="1"/>
</dbReference>
<dbReference type="InterPro" id="IPR044716">
    <property type="entry name" value="LEUNIG-like"/>
</dbReference>
<comment type="caution">
    <text evidence="2">The sequence shown here is derived from an EMBL/GenBank/DDBJ whole genome shotgun (WGS) entry which is preliminary data.</text>
</comment>
<sequence length="980" mass="99810">MATNTAYGELLNAYVLDFLKKKGFQRTARLFVDECRQLSSSPEAVAADGDSTRTAASPALPDAGAELPPLPIDSSTNGFLAEWWAVFWEFFMVNSGRRSDTFAPSETMLTFAQHLGQQKALPVQAQSGGRRPSLAKFANSNGKRRPSQEELTDNPPPPLLLPDAASEHTKRLRVAEAGNRSPQSAALVAQYSLPDTSDLEAYYHHQTMPQQMALQGTSSMSGIPHGPGVNISPSGVPMMSENYPDFLAHTLKTVSENNSASNAPAAATATGSSAEAAAATHQEYLPTLLNGSGARAEPNSAAAIANMQNSGSGSPLSQSQQQRAVVPQTSAAGMALTGGRPLENQLINQHSTLPQHQQQQMLGNRPGATQFASPHMVNSSAPRVVPTQRTKSYQVPPNGSGQPSGGGPPPGTMVPPFVPGNSFQAIQRLMSPPAMPMTLPSQAQALMTPAVGNAQPQGDMRRTPGSTMAYGMQQHGGANGGIPHMGVMTPQLHHPQAPLQGVRQHSTTPGFAGNAGNGNAGVVSAEFMAAAAAAGMDPQIYGSAVMAFAQQRHQQLQHIAQQQQQQQMQQIGAGSMVGMEPGKSEAAGSHAAALQQLRGQQSSVPPNEAPMQGRPPISLPAQLSGQQLMMMAKGMADPASVQQQQQQLQQQRYMMHLQHQGVMPTPLMGNGAGLAPGAHSSPSAAMSAAPAKQADAGANPGVAGGPGAMMGMQSPAAALASPSAAATAAAAAAAAKKPAAAKPKAKRAPKKTAAGGAAKAQAAAKAGGPMAIGDRGPSPFMGGKPAMAGGGVGGNSGTNSTNASASPALAIKASGAPPFAGIPPTASSDASGLLGGGRLEDSTFSAMLSQRGNKGAVLQPQGGGTGLDFDSSMSAFGSLSQSLEDMLKGHTAGMDLNLHDFLDIDNSGNGADIIDDAMLGYNISDPANLSSIMGVSTSAAGNSVLSLNLSSLGSGNNPNTSNGGGNGDPGLLTLPVNHLA</sequence>
<dbReference type="Pfam" id="PF08513">
    <property type="entry name" value="LisH"/>
    <property type="match status" value="1"/>
</dbReference>
<dbReference type="GO" id="GO:0003714">
    <property type="term" value="F:transcription corepressor activity"/>
    <property type="evidence" value="ECO:0007669"/>
    <property type="project" value="InterPro"/>
</dbReference>
<evidence type="ECO:0000256" key="1">
    <source>
        <dbReference type="SAM" id="MobiDB-lite"/>
    </source>
</evidence>
<feature type="region of interest" description="Disordered" evidence="1">
    <location>
        <begin position="123"/>
        <end position="163"/>
    </location>
</feature>
<reference evidence="2" key="1">
    <citation type="submission" date="2022-07" db="EMBL/GenBank/DDBJ databases">
        <title>Phylogenomic reconstructions and comparative analyses of Kickxellomycotina fungi.</title>
        <authorList>
            <person name="Reynolds N.K."/>
            <person name="Stajich J.E."/>
            <person name="Barry K."/>
            <person name="Grigoriev I.V."/>
            <person name="Crous P."/>
            <person name="Smith M.E."/>
        </authorList>
    </citation>
    <scope>NUCLEOTIDE SEQUENCE</scope>
    <source>
        <strain evidence="2">CBS 109367</strain>
    </source>
</reference>
<dbReference type="PROSITE" id="PS50896">
    <property type="entry name" value="LISH"/>
    <property type="match status" value="1"/>
</dbReference>
<gene>
    <name evidence="2" type="primary">FLO8</name>
    <name evidence="2" type="ORF">IWW39_001256</name>
</gene>
<feature type="region of interest" description="Disordered" evidence="1">
    <location>
        <begin position="352"/>
        <end position="414"/>
    </location>
</feature>
<feature type="region of interest" description="Disordered" evidence="1">
    <location>
        <begin position="671"/>
        <end position="700"/>
    </location>
</feature>
<accession>A0A9W8GMA3</accession>
<feature type="region of interest" description="Disordered" evidence="1">
    <location>
        <begin position="955"/>
        <end position="980"/>
    </location>
</feature>
<proteinExistence type="predicted"/>
<feature type="region of interest" description="Disordered" evidence="1">
    <location>
        <begin position="588"/>
        <end position="613"/>
    </location>
</feature>